<keyword evidence="1" id="KW-0472">Membrane</keyword>
<evidence type="ECO:0000313" key="3">
    <source>
        <dbReference type="Proteomes" id="UP000235786"/>
    </source>
</evidence>
<reference evidence="2 3" key="1">
    <citation type="submission" date="2016-04" db="EMBL/GenBank/DDBJ databases">
        <title>A degradative enzymes factory behind the ericoid mycorrhizal symbiosis.</title>
        <authorList>
            <consortium name="DOE Joint Genome Institute"/>
            <person name="Martino E."/>
            <person name="Morin E."/>
            <person name="Grelet G."/>
            <person name="Kuo A."/>
            <person name="Kohler A."/>
            <person name="Daghino S."/>
            <person name="Barry K."/>
            <person name="Choi C."/>
            <person name="Cichocki N."/>
            <person name="Clum A."/>
            <person name="Copeland A."/>
            <person name="Hainaut M."/>
            <person name="Haridas S."/>
            <person name="Labutti K."/>
            <person name="Lindquist E."/>
            <person name="Lipzen A."/>
            <person name="Khouja H.-R."/>
            <person name="Murat C."/>
            <person name="Ohm R."/>
            <person name="Olson A."/>
            <person name="Spatafora J."/>
            <person name="Veneault-Fourrey C."/>
            <person name="Henrissat B."/>
            <person name="Grigoriev I."/>
            <person name="Martin F."/>
            <person name="Perotto S."/>
        </authorList>
    </citation>
    <scope>NUCLEOTIDE SEQUENCE [LARGE SCALE GENOMIC DNA]</scope>
    <source>
        <strain evidence="2 3">F</strain>
    </source>
</reference>
<keyword evidence="1" id="KW-0812">Transmembrane</keyword>
<evidence type="ECO:0000313" key="2">
    <source>
        <dbReference type="EMBL" id="PMD42362.1"/>
    </source>
</evidence>
<protein>
    <submittedName>
        <fullName evidence="2">Glycosyltransferase family 69 protein</fullName>
    </submittedName>
</protein>
<dbReference type="STRING" id="1149755.A0A2J6RV19"/>
<keyword evidence="2" id="KW-0808">Transferase</keyword>
<dbReference type="InterPro" id="IPR021047">
    <property type="entry name" value="Mannosyltransferase_CMT1"/>
</dbReference>
<dbReference type="Pfam" id="PF11735">
    <property type="entry name" value="CAP59_mtransfer"/>
    <property type="match status" value="1"/>
</dbReference>
<evidence type="ECO:0000256" key="1">
    <source>
        <dbReference type="SAM" id="Phobius"/>
    </source>
</evidence>
<organism evidence="2 3">
    <name type="scientific">Hyaloscypha variabilis (strain UAMH 11265 / GT02V1 / F)</name>
    <name type="common">Meliniomyces variabilis</name>
    <dbReference type="NCBI Taxonomy" id="1149755"/>
    <lineage>
        <taxon>Eukaryota</taxon>
        <taxon>Fungi</taxon>
        <taxon>Dikarya</taxon>
        <taxon>Ascomycota</taxon>
        <taxon>Pezizomycotina</taxon>
        <taxon>Leotiomycetes</taxon>
        <taxon>Helotiales</taxon>
        <taxon>Hyaloscyphaceae</taxon>
        <taxon>Hyaloscypha</taxon>
        <taxon>Hyaloscypha variabilis</taxon>
    </lineage>
</organism>
<dbReference type="OrthoDB" id="262547at2759"/>
<dbReference type="PANTHER" id="PTHR34144:SF7">
    <property type="entry name" value="EXPORT PROTEIN (CAP59), PUTATIVE (AFU_ORTHOLOGUE AFUA_7G05020)-RELATED"/>
    <property type="match status" value="1"/>
</dbReference>
<sequence>MTLLAALTRRTSRLASRRWLRLALLISSCIVLLDLWLTVRITAPESPAAIGNGNSNAIGIGSGAGSGDEGARFRPQAGHSSGKKKEKLFIASIHWNDERILTAHWIPALLSLVDAYGAENLYISIHESGSWDNTKKLLRDLDARLGERGVERTVLLEEKTHEDVIKMGEDEIQAGAKKEGWIMGSRGRMEMRRIPYLAAARNKAMMPLRELAGRKGEAKKVFDRVVWLNDVIFTADQVSTLLSTRNGSYTTACALDFTEAHKFYDSFAVRDMLGIPALTLLWPFFSSPASRQALQSYLPTPVKSCWNGLVIFDAAPFYANPPLEFRGIDDKLAEKHVEASECCLVNADIKRMARGEDPRKYKGVWINPNVRVGYNNESFSAVNREGGWPTKYGKIDGVWANRWHWATGWYWRWRERWVVEGAVQSWQREGKERKEEGEFCLEDSMQVLVGRGWIHI</sequence>
<dbReference type="PANTHER" id="PTHR34144">
    <property type="entry name" value="CHROMOSOME 8, WHOLE GENOME SHOTGUN SEQUENCE"/>
    <property type="match status" value="1"/>
</dbReference>
<feature type="transmembrane region" description="Helical" evidence="1">
    <location>
        <begin position="19"/>
        <end position="39"/>
    </location>
</feature>
<name>A0A2J6RV19_HYAVF</name>
<keyword evidence="3" id="KW-1185">Reference proteome</keyword>
<accession>A0A2J6RV19</accession>
<gene>
    <name evidence="2" type="ORF">L207DRAFT_510572</name>
</gene>
<dbReference type="GO" id="GO:0016740">
    <property type="term" value="F:transferase activity"/>
    <property type="evidence" value="ECO:0007669"/>
    <property type="project" value="UniProtKB-KW"/>
</dbReference>
<proteinExistence type="predicted"/>
<dbReference type="AlphaFoldDB" id="A0A2J6RV19"/>
<keyword evidence="1" id="KW-1133">Transmembrane helix</keyword>
<dbReference type="Proteomes" id="UP000235786">
    <property type="component" value="Unassembled WGS sequence"/>
</dbReference>
<dbReference type="EMBL" id="KZ613943">
    <property type="protein sequence ID" value="PMD42362.1"/>
    <property type="molecule type" value="Genomic_DNA"/>
</dbReference>